<comment type="caution">
    <text evidence="1">The sequence shown here is derived from an EMBL/GenBank/DDBJ whole genome shotgun (WGS) entry which is preliminary data.</text>
</comment>
<accession>A0ABN1HRQ7</accession>
<dbReference type="Proteomes" id="UP001500238">
    <property type="component" value="Unassembled WGS sequence"/>
</dbReference>
<organism evidence="1 2">
    <name type="scientific">Sphingomonas insulae</name>
    <dbReference type="NCBI Taxonomy" id="424800"/>
    <lineage>
        <taxon>Bacteria</taxon>
        <taxon>Pseudomonadati</taxon>
        <taxon>Pseudomonadota</taxon>
        <taxon>Alphaproteobacteria</taxon>
        <taxon>Sphingomonadales</taxon>
        <taxon>Sphingomonadaceae</taxon>
        <taxon>Sphingomonas</taxon>
    </lineage>
</organism>
<protein>
    <submittedName>
        <fullName evidence="1">Uncharacterized protein</fullName>
    </submittedName>
</protein>
<dbReference type="EMBL" id="BAAAES010000007">
    <property type="protein sequence ID" value="GAA0664142.1"/>
    <property type="molecule type" value="Genomic_DNA"/>
</dbReference>
<keyword evidence="2" id="KW-1185">Reference proteome</keyword>
<gene>
    <name evidence="1" type="ORF">GCM10009102_11880</name>
</gene>
<evidence type="ECO:0000313" key="1">
    <source>
        <dbReference type="EMBL" id="GAA0664142.1"/>
    </source>
</evidence>
<evidence type="ECO:0000313" key="2">
    <source>
        <dbReference type="Proteomes" id="UP001500238"/>
    </source>
</evidence>
<sequence length="258" mass="27383">MRFGGGIMIRALYTCLAAIVLVMLTSVPVFAQEKTGLKPGFQLKPGTARIVLLRPSIKVGAQSTGGMFEPNADWTAQARENIAAALGLAQTSLGNIVGDYVEPGNADPAMLAEYQELFDAVAQSVIEYQFFPGNRLPTKKRDGQFEWSLGADVARLPGLAGADYALFVTTEDHFGSTGRKVLQVFAALARVPVTAGVHKGFAGLVDVRTGELVWLNADLQMGGDVRDAEGAQKRVRQLLEGFPGKPADAPVTAVSAAH</sequence>
<proteinExistence type="predicted"/>
<reference evidence="1 2" key="1">
    <citation type="journal article" date="2019" name="Int. J. Syst. Evol. Microbiol.">
        <title>The Global Catalogue of Microorganisms (GCM) 10K type strain sequencing project: providing services to taxonomists for standard genome sequencing and annotation.</title>
        <authorList>
            <consortium name="The Broad Institute Genomics Platform"/>
            <consortium name="The Broad Institute Genome Sequencing Center for Infectious Disease"/>
            <person name="Wu L."/>
            <person name="Ma J."/>
        </authorList>
    </citation>
    <scope>NUCLEOTIDE SEQUENCE [LARGE SCALE GENOMIC DNA]</scope>
    <source>
        <strain evidence="1 2">JCM 14603</strain>
    </source>
</reference>
<name>A0ABN1HRQ7_9SPHN</name>